<dbReference type="AlphaFoldDB" id="A0A1F6U1U5"/>
<evidence type="ECO:0000259" key="5">
    <source>
        <dbReference type="PROSITE" id="PS51462"/>
    </source>
</evidence>
<proteinExistence type="inferred from homology"/>
<evidence type="ECO:0000256" key="1">
    <source>
        <dbReference type="ARBA" id="ARBA00007608"/>
    </source>
</evidence>
<comment type="caution">
    <text evidence="6">The sequence shown here is derived from an EMBL/GenBank/DDBJ whole genome shotgun (WGS) entry which is preliminary data.</text>
</comment>
<dbReference type="CDD" id="cd03675">
    <property type="entry name" value="NUDIX_Hydrolase"/>
    <property type="match status" value="1"/>
</dbReference>
<dbReference type="InterPro" id="IPR000086">
    <property type="entry name" value="NUDIX_hydrolase_dom"/>
</dbReference>
<dbReference type="Proteomes" id="UP000179037">
    <property type="component" value="Unassembled WGS sequence"/>
</dbReference>
<accession>A0A1F6U1U5</accession>
<dbReference type="GO" id="GO:0004787">
    <property type="term" value="F:thiamine diphosphate phosphatase activity"/>
    <property type="evidence" value="ECO:0007669"/>
    <property type="project" value="InterPro"/>
</dbReference>
<dbReference type="GO" id="GO:0017111">
    <property type="term" value="F:ribonucleoside triphosphate phosphatase activity"/>
    <property type="evidence" value="ECO:0007669"/>
    <property type="project" value="InterPro"/>
</dbReference>
<dbReference type="InterPro" id="IPR033713">
    <property type="entry name" value="NudJ"/>
</dbReference>
<dbReference type="STRING" id="1817768.A3A87_04625"/>
<evidence type="ECO:0000313" key="6">
    <source>
        <dbReference type="EMBL" id="OGI51358.1"/>
    </source>
</evidence>
<evidence type="ECO:0000256" key="4">
    <source>
        <dbReference type="RuleBase" id="RU364043"/>
    </source>
</evidence>
<dbReference type="PANTHER" id="PTHR43222:SF11">
    <property type="entry name" value="PHOSPHATASE NUDJ"/>
    <property type="match status" value="1"/>
</dbReference>
<dbReference type="PANTHER" id="PTHR43222">
    <property type="entry name" value="NUDIX HYDROLASE 23"/>
    <property type="match status" value="1"/>
</dbReference>
<dbReference type="Pfam" id="PF00293">
    <property type="entry name" value="NUDIX"/>
    <property type="match status" value="1"/>
</dbReference>
<protein>
    <recommendedName>
        <fullName evidence="3 4">Phosphatase NudJ</fullName>
        <ecNumber evidence="4">3.6.1.-</ecNumber>
    </recommendedName>
</protein>
<dbReference type="InterPro" id="IPR015797">
    <property type="entry name" value="NUDIX_hydrolase-like_dom_sf"/>
</dbReference>
<sequence length="169" mass="19591">MIWKPNVVVAAIIERDGKFLLVEEKADGKLVLNQPAGHLDEGESLTQAAVRETLEETAWYFTPEALLGVYRWRHPAKGITYLRFAFTGYVTHHEESRALDHDIVRTLWLSAEEIRAERARHRSPQVERCLDDYLAGQRYPLDLLKDVIEMDMTEIDRINKAKRGCRRCT</sequence>
<evidence type="ECO:0000256" key="3">
    <source>
        <dbReference type="ARBA" id="ARBA00015552"/>
    </source>
</evidence>
<dbReference type="SUPFAM" id="SSF55811">
    <property type="entry name" value="Nudix"/>
    <property type="match status" value="1"/>
</dbReference>
<dbReference type="GO" id="GO:0017110">
    <property type="term" value="F:nucleoside diphosphate phosphatase activity"/>
    <property type="evidence" value="ECO:0007669"/>
    <property type="project" value="InterPro"/>
</dbReference>
<dbReference type="Gene3D" id="3.90.79.10">
    <property type="entry name" value="Nucleoside Triphosphate Pyrophosphohydrolase"/>
    <property type="match status" value="1"/>
</dbReference>
<comment type="cofactor">
    <cofactor evidence="4">
        <name>Mg(2+)</name>
        <dbReference type="ChEBI" id="CHEBI:18420"/>
    </cofactor>
</comment>
<keyword evidence="4" id="KW-0460">Magnesium</keyword>
<dbReference type="EC" id="3.6.1.-" evidence="4"/>
<organism evidence="6 7">
    <name type="scientific">Candidatus Muproteobacteria bacterium RIFCSPLOWO2_01_FULL_60_18</name>
    <dbReference type="NCBI Taxonomy" id="1817768"/>
    <lineage>
        <taxon>Bacteria</taxon>
        <taxon>Pseudomonadati</taxon>
        <taxon>Pseudomonadota</taxon>
        <taxon>Candidatus Muproteobacteria</taxon>
    </lineage>
</organism>
<comment type="similarity">
    <text evidence="1 4">Belongs to the Nudix hydrolase family. NudJ subfamily.</text>
</comment>
<reference evidence="6 7" key="1">
    <citation type="journal article" date="2016" name="Nat. Commun.">
        <title>Thousands of microbial genomes shed light on interconnected biogeochemical processes in an aquifer system.</title>
        <authorList>
            <person name="Anantharaman K."/>
            <person name="Brown C.T."/>
            <person name="Hug L.A."/>
            <person name="Sharon I."/>
            <person name="Castelle C.J."/>
            <person name="Probst A.J."/>
            <person name="Thomas B.C."/>
            <person name="Singh A."/>
            <person name="Wilkins M.J."/>
            <person name="Karaoz U."/>
            <person name="Brodie E.L."/>
            <person name="Williams K.H."/>
            <person name="Hubbard S.S."/>
            <person name="Banfield J.F."/>
        </authorList>
    </citation>
    <scope>NUCLEOTIDE SEQUENCE [LARGE SCALE GENOMIC DNA]</scope>
</reference>
<dbReference type="PROSITE" id="PS51462">
    <property type="entry name" value="NUDIX"/>
    <property type="match status" value="1"/>
</dbReference>
<evidence type="ECO:0000313" key="7">
    <source>
        <dbReference type="Proteomes" id="UP000179037"/>
    </source>
</evidence>
<comment type="subunit">
    <text evidence="2 4">Monomer.</text>
</comment>
<name>A0A1F6U1U5_9PROT</name>
<keyword evidence="4 6" id="KW-0378">Hydrolase</keyword>
<evidence type="ECO:0000256" key="2">
    <source>
        <dbReference type="ARBA" id="ARBA00011245"/>
    </source>
</evidence>
<feature type="domain" description="Nudix hydrolase" evidence="5">
    <location>
        <begin position="2"/>
        <end position="131"/>
    </location>
</feature>
<gene>
    <name evidence="4" type="primary">nudJ</name>
    <name evidence="6" type="ORF">A3A87_04625</name>
</gene>
<dbReference type="EMBL" id="MFTC01000043">
    <property type="protein sequence ID" value="OGI51358.1"/>
    <property type="molecule type" value="Genomic_DNA"/>
</dbReference>